<accession>A0AAN4YUZ0</accession>
<name>A0AAN4YUZ0_ASPOZ</name>
<evidence type="ECO:0000313" key="2">
    <source>
        <dbReference type="Proteomes" id="UP001165205"/>
    </source>
</evidence>
<gene>
    <name evidence="1" type="ORF">Aory04_001335700</name>
</gene>
<comment type="caution">
    <text evidence="1">The sequence shown here is derived from an EMBL/GenBank/DDBJ whole genome shotgun (WGS) entry which is preliminary data.</text>
</comment>
<sequence>MKRQAGKLLVTVLNILGRQNGAKTRSREKRITQNDAPKNIPPAGVYQAVSQNFKMDLPPGTLQTDIDQMVFKSDWTLNPQWEVRLLGVKTKRGWEYVFRHRGTGKEYDEVDLLRYRHSWADMSEKQRQERLAKGTSPYLGGGGGIRRG</sequence>
<proteinExistence type="predicted"/>
<dbReference type="AlphaFoldDB" id="A0AAN4YUZ0"/>
<organism evidence="1 2">
    <name type="scientific">Aspergillus oryzae</name>
    <name type="common">Yellow koji mold</name>
    <dbReference type="NCBI Taxonomy" id="5062"/>
    <lineage>
        <taxon>Eukaryota</taxon>
        <taxon>Fungi</taxon>
        <taxon>Dikarya</taxon>
        <taxon>Ascomycota</taxon>
        <taxon>Pezizomycotina</taxon>
        <taxon>Eurotiomycetes</taxon>
        <taxon>Eurotiomycetidae</taxon>
        <taxon>Eurotiales</taxon>
        <taxon>Aspergillaceae</taxon>
        <taxon>Aspergillus</taxon>
        <taxon>Aspergillus subgen. Circumdati</taxon>
    </lineage>
</organism>
<protein>
    <submittedName>
        <fullName evidence="1">Unnamed protein product</fullName>
    </submittedName>
</protein>
<dbReference type="EMBL" id="BSYA01000338">
    <property type="protein sequence ID" value="GMG38726.1"/>
    <property type="molecule type" value="Genomic_DNA"/>
</dbReference>
<reference evidence="1" key="1">
    <citation type="submission" date="2023-04" db="EMBL/GenBank/DDBJ databases">
        <title>Aspergillus oryzae NBRC 4228.</title>
        <authorList>
            <person name="Ichikawa N."/>
            <person name="Sato H."/>
            <person name="Tonouchi N."/>
        </authorList>
    </citation>
    <scope>NUCLEOTIDE SEQUENCE</scope>
    <source>
        <strain evidence="1">NBRC 4228</strain>
    </source>
</reference>
<evidence type="ECO:0000313" key="1">
    <source>
        <dbReference type="EMBL" id="GMG38726.1"/>
    </source>
</evidence>
<dbReference type="Proteomes" id="UP001165205">
    <property type="component" value="Unassembled WGS sequence"/>
</dbReference>